<dbReference type="Gene3D" id="3.90.79.10">
    <property type="entry name" value="Nucleoside Triphosphate Pyrophosphohydrolase"/>
    <property type="match status" value="1"/>
</dbReference>
<evidence type="ECO:0000256" key="3">
    <source>
        <dbReference type="ARBA" id="ARBA00022723"/>
    </source>
</evidence>
<evidence type="ECO:0000256" key="6">
    <source>
        <dbReference type="ARBA" id="ARBA00023211"/>
    </source>
</evidence>
<feature type="domain" description="Nudix hydrolase" evidence="7">
    <location>
        <begin position="29"/>
        <end position="221"/>
    </location>
</feature>
<evidence type="ECO:0000256" key="2">
    <source>
        <dbReference type="ARBA" id="ARBA00001946"/>
    </source>
</evidence>
<evidence type="ECO:0000256" key="1">
    <source>
        <dbReference type="ARBA" id="ARBA00001936"/>
    </source>
</evidence>
<accession>A0ABU8MA26</accession>
<dbReference type="InterPro" id="IPR039121">
    <property type="entry name" value="NUDT19"/>
</dbReference>
<evidence type="ECO:0000259" key="7">
    <source>
        <dbReference type="PROSITE" id="PS51462"/>
    </source>
</evidence>
<keyword evidence="4" id="KW-0378">Hydrolase</keyword>
<dbReference type="PROSITE" id="PS51462">
    <property type="entry name" value="NUDIX"/>
    <property type="match status" value="1"/>
</dbReference>
<comment type="cofactor">
    <cofactor evidence="2">
        <name>Mg(2+)</name>
        <dbReference type="ChEBI" id="CHEBI:18420"/>
    </cofactor>
</comment>
<dbReference type="RefSeq" id="WP_337704869.1">
    <property type="nucleotide sequence ID" value="NZ_JBBEGM010000008.1"/>
</dbReference>
<evidence type="ECO:0000256" key="4">
    <source>
        <dbReference type="ARBA" id="ARBA00022801"/>
    </source>
</evidence>
<sequence>MTTDLVDLPPRFGMDRPAFDKLEGRRPGELRAATSVILARDGAEGLEVFLLQRADGMAFAAGMSVFPGGGLDDADRTALADGLVDAGAAARAATSWGTTEDEAAALLACAVRETYEETGVLLADAAVPPPGTRERLAAREVGLRDVVGHLAADRLRPWARWLTPEPMPKRYDTAFFVAAVPEGQEPDGATSEAVGAGWCAPARALREWDDGDRALMPPTWAVLTELAAAPDVATLLASATGRRPLPVTPSLRPGGERVGIAVPAFAIGAAR</sequence>
<keyword evidence="6" id="KW-0464">Manganese</keyword>
<comment type="caution">
    <text evidence="8">The sequence shown here is derived from an EMBL/GenBank/DDBJ whole genome shotgun (WGS) entry which is preliminary data.</text>
</comment>
<reference evidence="8 9" key="1">
    <citation type="submission" date="2024-03" db="EMBL/GenBank/DDBJ databases">
        <title>Actinomycetospora sp. OC33-EN07, a novel actinomycete isolated from wild orchid (Aerides multiflora).</title>
        <authorList>
            <person name="Suriyachadkun C."/>
        </authorList>
    </citation>
    <scope>NUCLEOTIDE SEQUENCE [LARGE SCALE GENOMIC DNA]</scope>
    <source>
        <strain evidence="8 9">OC33-EN07</strain>
    </source>
</reference>
<comment type="cofactor">
    <cofactor evidence="1">
        <name>Mn(2+)</name>
        <dbReference type="ChEBI" id="CHEBI:29035"/>
    </cofactor>
</comment>
<evidence type="ECO:0000256" key="5">
    <source>
        <dbReference type="ARBA" id="ARBA00022842"/>
    </source>
</evidence>
<dbReference type="InterPro" id="IPR015797">
    <property type="entry name" value="NUDIX_hydrolase-like_dom_sf"/>
</dbReference>
<dbReference type="InterPro" id="IPR000086">
    <property type="entry name" value="NUDIX_hydrolase_dom"/>
</dbReference>
<protein>
    <submittedName>
        <fullName evidence="8">NUDIX domain-containing protein</fullName>
    </submittedName>
</protein>
<dbReference type="PANTHER" id="PTHR12318:SF0">
    <property type="entry name" value="ACYL-COENZYME A DIPHOSPHATASE NUDT19"/>
    <property type="match status" value="1"/>
</dbReference>
<name>A0ABU8MA26_9PSEU</name>
<keyword evidence="3" id="KW-0479">Metal-binding</keyword>
<evidence type="ECO:0000313" key="8">
    <source>
        <dbReference type="EMBL" id="MEJ2863512.1"/>
    </source>
</evidence>
<dbReference type="SUPFAM" id="SSF55811">
    <property type="entry name" value="Nudix"/>
    <property type="match status" value="1"/>
</dbReference>
<proteinExistence type="predicted"/>
<dbReference type="EMBL" id="JBBEGM010000008">
    <property type="protein sequence ID" value="MEJ2863512.1"/>
    <property type="molecule type" value="Genomic_DNA"/>
</dbReference>
<evidence type="ECO:0000313" key="9">
    <source>
        <dbReference type="Proteomes" id="UP001369736"/>
    </source>
</evidence>
<gene>
    <name evidence="8" type="ORF">WCD58_20285</name>
</gene>
<dbReference type="Proteomes" id="UP001369736">
    <property type="component" value="Unassembled WGS sequence"/>
</dbReference>
<dbReference type="PANTHER" id="PTHR12318">
    <property type="entry name" value="TESTOSTERONE-REGULATED PROTEIN RP2"/>
    <property type="match status" value="1"/>
</dbReference>
<organism evidence="8 9">
    <name type="scientific">Actinomycetospora flava</name>
    <dbReference type="NCBI Taxonomy" id="3129232"/>
    <lineage>
        <taxon>Bacteria</taxon>
        <taxon>Bacillati</taxon>
        <taxon>Actinomycetota</taxon>
        <taxon>Actinomycetes</taxon>
        <taxon>Pseudonocardiales</taxon>
        <taxon>Pseudonocardiaceae</taxon>
        <taxon>Actinomycetospora</taxon>
    </lineage>
</organism>
<keyword evidence="5" id="KW-0460">Magnesium</keyword>
<dbReference type="Pfam" id="PF00293">
    <property type="entry name" value="NUDIX"/>
    <property type="match status" value="1"/>
</dbReference>
<keyword evidence="9" id="KW-1185">Reference proteome</keyword>
<dbReference type="CDD" id="cd18870">
    <property type="entry name" value="NUDIX_AcylCoAdiphos_Nudt19"/>
    <property type="match status" value="1"/>
</dbReference>